<evidence type="ECO:0000256" key="1">
    <source>
        <dbReference type="SAM" id="Phobius"/>
    </source>
</evidence>
<keyword evidence="1" id="KW-0472">Membrane</keyword>
<keyword evidence="1" id="KW-1133">Transmembrane helix</keyword>
<name>A0ABW4JMT3_9BACL</name>
<gene>
    <name evidence="2" type="ORF">ACFSB2_21055</name>
</gene>
<keyword evidence="1" id="KW-0812">Transmembrane</keyword>
<comment type="caution">
    <text evidence="2">The sequence shown here is derived from an EMBL/GenBank/DDBJ whole genome shotgun (WGS) entry which is preliminary data.</text>
</comment>
<dbReference type="EMBL" id="JBHUCX010000087">
    <property type="protein sequence ID" value="MFD1677166.1"/>
    <property type="molecule type" value="Genomic_DNA"/>
</dbReference>
<sequence length="61" mass="6787">MHILLIILIVLLALIALLLCVVAAVILMAFLAIQPLLVQLGKIAALIEGFHWFGKRRTLRK</sequence>
<proteinExistence type="predicted"/>
<dbReference type="RefSeq" id="WP_377945081.1">
    <property type="nucleotide sequence ID" value="NZ_JBHUCX010000087.1"/>
</dbReference>
<evidence type="ECO:0000313" key="3">
    <source>
        <dbReference type="Proteomes" id="UP001597079"/>
    </source>
</evidence>
<organism evidence="2 3">
    <name type="scientific">Alicyclobacillus fodiniaquatilis</name>
    <dbReference type="NCBI Taxonomy" id="1661150"/>
    <lineage>
        <taxon>Bacteria</taxon>
        <taxon>Bacillati</taxon>
        <taxon>Bacillota</taxon>
        <taxon>Bacilli</taxon>
        <taxon>Bacillales</taxon>
        <taxon>Alicyclobacillaceae</taxon>
        <taxon>Alicyclobacillus</taxon>
    </lineage>
</organism>
<feature type="transmembrane region" description="Helical" evidence="1">
    <location>
        <begin position="33"/>
        <end position="53"/>
    </location>
</feature>
<accession>A0ABW4JMT3</accession>
<keyword evidence="3" id="KW-1185">Reference proteome</keyword>
<protein>
    <submittedName>
        <fullName evidence="2">Uncharacterized protein</fullName>
    </submittedName>
</protein>
<reference evidence="3" key="1">
    <citation type="journal article" date="2019" name="Int. J. Syst. Evol. Microbiol.">
        <title>The Global Catalogue of Microorganisms (GCM) 10K type strain sequencing project: providing services to taxonomists for standard genome sequencing and annotation.</title>
        <authorList>
            <consortium name="The Broad Institute Genomics Platform"/>
            <consortium name="The Broad Institute Genome Sequencing Center for Infectious Disease"/>
            <person name="Wu L."/>
            <person name="Ma J."/>
        </authorList>
    </citation>
    <scope>NUCLEOTIDE SEQUENCE [LARGE SCALE GENOMIC DNA]</scope>
    <source>
        <strain evidence="3">CGMCC 1.12286</strain>
    </source>
</reference>
<dbReference type="Proteomes" id="UP001597079">
    <property type="component" value="Unassembled WGS sequence"/>
</dbReference>
<evidence type="ECO:0000313" key="2">
    <source>
        <dbReference type="EMBL" id="MFD1677166.1"/>
    </source>
</evidence>